<comment type="caution">
    <text evidence="1">The sequence shown here is derived from an EMBL/GenBank/DDBJ whole genome shotgun (WGS) entry which is preliminary data.</text>
</comment>
<gene>
    <name evidence="1" type="ORF">GCM10011369_31860</name>
</gene>
<dbReference type="AlphaFoldDB" id="A0A8J2U9E7"/>
<dbReference type="EMBL" id="BMDX01000022">
    <property type="protein sequence ID" value="GGA87428.1"/>
    <property type="molecule type" value="Genomic_DNA"/>
</dbReference>
<sequence>MNQQRLSAEYTLTRKWDIRSAQTKNLTLWRNVSAHASEVALQYPQEAITEVWSRGNDGRSRPVRYFDDYQRGIEYFPDEVKGSASDQVWQSKYQLIDDAFRKQMTLVSEAGEGCLRTETYELKKQGKLYRLVWQPASQLVVLYQEKAMSQLFTIELQQTSEDSEQIDQFFASRQAYQTTDYADVGDNESDPFLLKMMKLGFVQHGSSGFYNADGSKLGGGSHIH</sequence>
<accession>A0A8J2U9E7</accession>
<reference evidence="2" key="1">
    <citation type="journal article" date="2019" name="Int. J. Syst. Evol. Microbiol.">
        <title>The Global Catalogue of Microorganisms (GCM) 10K type strain sequencing project: providing services to taxonomists for standard genome sequencing and annotation.</title>
        <authorList>
            <consortium name="The Broad Institute Genomics Platform"/>
            <consortium name="The Broad Institute Genome Sequencing Center for Infectious Disease"/>
            <person name="Wu L."/>
            <person name="Ma J."/>
        </authorList>
    </citation>
    <scope>NUCLEOTIDE SEQUENCE [LARGE SCALE GENOMIC DNA]</scope>
    <source>
        <strain evidence="2">CGMCC 1.10130</strain>
    </source>
</reference>
<protein>
    <submittedName>
        <fullName evidence="1">Uncharacterized protein</fullName>
    </submittedName>
</protein>
<organism evidence="1 2">
    <name type="scientific">Neiella marina</name>
    <dbReference type="NCBI Taxonomy" id="508461"/>
    <lineage>
        <taxon>Bacteria</taxon>
        <taxon>Pseudomonadati</taxon>
        <taxon>Pseudomonadota</taxon>
        <taxon>Gammaproteobacteria</taxon>
        <taxon>Alteromonadales</taxon>
        <taxon>Echinimonadaceae</taxon>
        <taxon>Neiella</taxon>
    </lineage>
</organism>
<dbReference type="Proteomes" id="UP000619743">
    <property type="component" value="Unassembled WGS sequence"/>
</dbReference>
<proteinExistence type="predicted"/>
<keyword evidence="2" id="KW-1185">Reference proteome</keyword>
<evidence type="ECO:0000313" key="1">
    <source>
        <dbReference type="EMBL" id="GGA87428.1"/>
    </source>
</evidence>
<evidence type="ECO:0000313" key="2">
    <source>
        <dbReference type="Proteomes" id="UP000619743"/>
    </source>
</evidence>
<name>A0A8J2U9E7_9GAMM</name>